<dbReference type="InterPro" id="IPR029069">
    <property type="entry name" value="HotDog_dom_sf"/>
</dbReference>
<name>A0AAX0S9I7_9BACI</name>
<sequence>MEKVDCYFIGQIARVQRTFTEDDVKRWSLLTQDFNDVYDPEFFSKDFGRSLVPGILSEGLLTEAISKELPGGPCVIIQKELVFIHPVQIDNTITAEIEIIDVNVQRNWITIKVRCRNELRIDVIQGKIILKLL</sequence>
<dbReference type="Proteomes" id="UP000260457">
    <property type="component" value="Chromosome"/>
</dbReference>
<dbReference type="GO" id="GO:0019171">
    <property type="term" value="F:(3R)-hydroxyacyl-[acyl-carrier-protein] dehydratase activity"/>
    <property type="evidence" value="ECO:0007669"/>
    <property type="project" value="TreeGrafter"/>
</dbReference>
<reference evidence="2 3" key="1">
    <citation type="submission" date="2017-09" db="EMBL/GenBank/DDBJ databases">
        <title>Large-scale bioinformatics analysis of Bacillus genomes uncovers conserved roles of natural products in bacterial physiology.</title>
        <authorList>
            <consortium name="Agbiome Team Llc"/>
            <person name="Bleich R.M."/>
            <person name="Kirk G.J."/>
            <person name="Santa Maria K.C."/>
            <person name="Allen S.E."/>
            <person name="Farag S."/>
            <person name="Shank E.A."/>
            <person name="Bowers A."/>
        </authorList>
    </citation>
    <scope>NUCLEOTIDE SEQUENCE [LARGE SCALE GENOMIC DNA]</scope>
    <source>
        <strain evidence="2 3">AFS003229</strain>
    </source>
</reference>
<evidence type="ECO:0000313" key="2">
    <source>
        <dbReference type="EMBL" id="PEJ37644.1"/>
    </source>
</evidence>
<dbReference type="PANTHER" id="PTHR43437:SF3">
    <property type="entry name" value="HYDROXYACYL-THIOESTER DEHYDRATASE TYPE 2, MITOCHONDRIAL"/>
    <property type="match status" value="1"/>
</dbReference>
<evidence type="ECO:0000313" key="1">
    <source>
        <dbReference type="EMBL" id="AXN41146.1"/>
    </source>
</evidence>
<dbReference type="RefSeq" id="WP_056526395.1">
    <property type="nucleotide sequence ID" value="NZ_CP030926.1"/>
</dbReference>
<evidence type="ECO:0008006" key="5">
    <source>
        <dbReference type="Google" id="ProtNLM"/>
    </source>
</evidence>
<dbReference type="SUPFAM" id="SSF54637">
    <property type="entry name" value="Thioesterase/thiol ester dehydrase-isomerase"/>
    <property type="match status" value="1"/>
</dbReference>
<dbReference type="Proteomes" id="UP000220106">
    <property type="component" value="Unassembled WGS sequence"/>
</dbReference>
<dbReference type="PANTHER" id="PTHR43437">
    <property type="entry name" value="HYDROXYACYL-THIOESTER DEHYDRATASE TYPE 2, MITOCHONDRIAL-RELATED"/>
    <property type="match status" value="1"/>
</dbReference>
<dbReference type="InterPro" id="IPR050965">
    <property type="entry name" value="UPF0336/Enoyl-CoA_hydratase"/>
</dbReference>
<reference evidence="1 4" key="2">
    <citation type="submission" date="2018-07" db="EMBL/GenBank/DDBJ databases">
        <title>The molecular basis for the intramolecular migration of carboxyl group in the catabolism of para-hydroxybenzoate via gentisate.</title>
        <authorList>
            <person name="Zhao H."/>
            <person name="Xu Y."/>
            <person name="Lin S."/>
            <person name="Spain J.C."/>
            <person name="Zhou N.-Y."/>
        </authorList>
    </citation>
    <scope>NUCLEOTIDE SEQUENCE [LARGE SCALE GENOMIC DNA]</scope>
    <source>
        <strain evidence="1 4">PHB-7a</strain>
    </source>
</reference>
<evidence type="ECO:0000313" key="4">
    <source>
        <dbReference type="Proteomes" id="UP000260457"/>
    </source>
</evidence>
<proteinExistence type="predicted"/>
<gene>
    <name evidence="2" type="ORF">CN689_01740</name>
    <name evidence="1" type="ORF">DTO10_24065</name>
</gene>
<dbReference type="GO" id="GO:0006633">
    <property type="term" value="P:fatty acid biosynthetic process"/>
    <property type="evidence" value="ECO:0007669"/>
    <property type="project" value="TreeGrafter"/>
</dbReference>
<evidence type="ECO:0000313" key="3">
    <source>
        <dbReference type="Proteomes" id="UP000220106"/>
    </source>
</evidence>
<protein>
    <recommendedName>
        <fullName evidence="5">MaoC family dehydratase</fullName>
    </recommendedName>
</protein>
<dbReference type="AlphaFoldDB" id="A0AAX0S9I7"/>
<dbReference type="Gene3D" id="3.10.129.10">
    <property type="entry name" value="Hotdog Thioesterase"/>
    <property type="match status" value="1"/>
</dbReference>
<organism evidence="2 3">
    <name type="scientific">Peribacillus butanolivorans</name>
    <dbReference type="NCBI Taxonomy" id="421767"/>
    <lineage>
        <taxon>Bacteria</taxon>
        <taxon>Bacillati</taxon>
        <taxon>Bacillota</taxon>
        <taxon>Bacilli</taxon>
        <taxon>Bacillales</taxon>
        <taxon>Bacillaceae</taxon>
        <taxon>Peribacillus</taxon>
    </lineage>
</organism>
<keyword evidence="4" id="KW-1185">Reference proteome</keyword>
<dbReference type="EMBL" id="CP030926">
    <property type="protein sequence ID" value="AXN41146.1"/>
    <property type="molecule type" value="Genomic_DNA"/>
</dbReference>
<accession>A0AAX0S9I7</accession>
<dbReference type="EMBL" id="NUEQ01000004">
    <property type="protein sequence ID" value="PEJ37644.1"/>
    <property type="molecule type" value="Genomic_DNA"/>
</dbReference>
<dbReference type="KEGG" id="pbut:DTO10_24065"/>